<comment type="caution">
    <text evidence="1">The sequence shown here is derived from an EMBL/GenBank/DDBJ whole genome shotgun (WGS) entry which is preliminary data.</text>
</comment>
<name>A0ACC2EMQ6_DIPCM</name>
<reference evidence="2" key="1">
    <citation type="journal article" date="2024" name="Proc. Natl. Acad. Sci. U.S.A.">
        <title>Extraordinary preservation of gene collinearity over three hundred million years revealed in homosporous lycophytes.</title>
        <authorList>
            <person name="Li C."/>
            <person name="Wickell D."/>
            <person name="Kuo L.Y."/>
            <person name="Chen X."/>
            <person name="Nie B."/>
            <person name="Liao X."/>
            <person name="Peng D."/>
            <person name="Ji J."/>
            <person name="Jenkins J."/>
            <person name="Williams M."/>
            <person name="Shu S."/>
            <person name="Plott C."/>
            <person name="Barry K."/>
            <person name="Rajasekar S."/>
            <person name="Grimwood J."/>
            <person name="Han X."/>
            <person name="Sun S."/>
            <person name="Hou Z."/>
            <person name="He W."/>
            <person name="Dai G."/>
            <person name="Sun C."/>
            <person name="Schmutz J."/>
            <person name="Leebens-Mack J.H."/>
            <person name="Li F.W."/>
            <person name="Wang L."/>
        </authorList>
    </citation>
    <scope>NUCLEOTIDE SEQUENCE [LARGE SCALE GENOMIC DNA]</scope>
    <source>
        <strain evidence="2">cv. PW_Plant_1</strain>
    </source>
</reference>
<keyword evidence="2" id="KW-1185">Reference proteome</keyword>
<evidence type="ECO:0000313" key="1">
    <source>
        <dbReference type="EMBL" id="KAJ7567706.1"/>
    </source>
</evidence>
<protein>
    <submittedName>
        <fullName evidence="1">Uncharacterized protein</fullName>
    </submittedName>
</protein>
<proteinExistence type="predicted"/>
<sequence>MFATGIAEEDRKGSYVDRSISRPCNFEISQQSPVTHTQYPYVTGTSVLGIKYKDGVLLAADMAGSYGSTVRYKSIHRLKAVGSHAVLGASGEISDFQQVTQYLDELVLNDYMWEDGNKLGPQEIHSYLNRLMYNKRNKFDPFWNSLVLGGVENGQKYLGVVNMIGVHYKDNHVATGFGNHLARPMFRNEWREDLTLEEGVKLLEKCLLVLFYRDRSSINKFQIAKITEEGVVISEPFALKPNWDFKAFHNPTLGADGSW</sequence>
<evidence type="ECO:0000313" key="2">
    <source>
        <dbReference type="Proteomes" id="UP001162992"/>
    </source>
</evidence>
<organism evidence="1 2">
    <name type="scientific">Diphasiastrum complanatum</name>
    <name type="common">Issler's clubmoss</name>
    <name type="synonym">Lycopodium complanatum</name>
    <dbReference type="NCBI Taxonomy" id="34168"/>
    <lineage>
        <taxon>Eukaryota</taxon>
        <taxon>Viridiplantae</taxon>
        <taxon>Streptophyta</taxon>
        <taxon>Embryophyta</taxon>
        <taxon>Tracheophyta</taxon>
        <taxon>Lycopodiopsida</taxon>
        <taxon>Lycopodiales</taxon>
        <taxon>Lycopodiaceae</taxon>
        <taxon>Lycopodioideae</taxon>
        <taxon>Diphasiastrum</taxon>
    </lineage>
</organism>
<accession>A0ACC2EMQ6</accession>
<dbReference type="EMBL" id="CM055092">
    <property type="protein sequence ID" value="KAJ7567706.1"/>
    <property type="molecule type" value="Genomic_DNA"/>
</dbReference>
<dbReference type="Proteomes" id="UP001162992">
    <property type="component" value="Chromosome 1"/>
</dbReference>
<gene>
    <name evidence="1" type="ORF">O6H91_01G002600</name>
</gene>